<reference evidence="2 3" key="1">
    <citation type="submission" date="2015-04" db="EMBL/GenBank/DDBJ databases">
        <title>Comparative genomics of rhizobia nodulating Arachis hypogaea in China.</title>
        <authorList>
            <person name="Li Y."/>
        </authorList>
    </citation>
    <scope>NUCLEOTIDE SEQUENCE [LARGE SCALE GENOMIC DNA]</scope>
    <source>
        <strain evidence="2 3">CCBAU 51787</strain>
    </source>
</reference>
<organism evidence="2 3">
    <name type="scientific">Bradyrhizobium zhanjiangense</name>
    <dbReference type="NCBI Taxonomy" id="1325107"/>
    <lineage>
        <taxon>Bacteria</taxon>
        <taxon>Pseudomonadati</taxon>
        <taxon>Pseudomonadota</taxon>
        <taxon>Alphaproteobacteria</taxon>
        <taxon>Hyphomicrobiales</taxon>
        <taxon>Nitrobacteraceae</taxon>
        <taxon>Bradyrhizobium</taxon>
    </lineage>
</organism>
<name>A0A4Q0SSK6_9BRAD</name>
<gene>
    <name evidence="2" type="ORF">XH94_10865</name>
</gene>
<dbReference type="AlphaFoldDB" id="A0A4Q0SSK6"/>
<dbReference type="Proteomes" id="UP000290565">
    <property type="component" value="Unassembled WGS sequence"/>
</dbReference>
<sequence>MRNINIDQTHSRAIAREIGERLRGLLREETELPSSLKRRMQKLRELDETPSIVPSGNERFSSEDNSVIVPF</sequence>
<protein>
    <submittedName>
        <fullName evidence="2">Uncharacterized protein</fullName>
    </submittedName>
</protein>
<feature type="region of interest" description="Disordered" evidence="1">
    <location>
        <begin position="47"/>
        <end position="71"/>
    </location>
</feature>
<dbReference type="EMBL" id="LBJM01000030">
    <property type="protein sequence ID" value="RXH40946.1"/>
    <property type="molecule type" value="Genomic_DNA"/>
</dbReference>
<evidence type="ECO:0000256" key="1">
    <source>
        <dbReference type="SAM" id="MobiDB-lite"/>
    </source>
</evidence>
<evidence type="ECO:0000313" key="3">
    <source>
        <dbReference type="Proteomes" id="UP000290565"/>
    </source>
</evidence>
<proteinExistence type="predicted"/>
<comment type="caution">
    <text evidence="2">The sequence shown here is derived from an EMBL/GenBank/DDBJ whole genome shotgun (WGS) entry which is preliminary data.</text>
</comment>
<evidence type="ECO:0000313" key="2">
    <source>
        <dbReference type="EMBL" id="RXH40946.1"/>
    </source>
</evidence>
<accession>A0A4Q0SSK6</accession>
<dbReference type="RefSeq" id="WP_245508544.1">
    <property type="nucleotide sequence ID" value="NZ_LBJM01000030.1"/>
</dbReference>